<evidence type="ECO:0000256" key="5">
    <source>
        <dbReference type="SAM" id="Phobius"/>
    </source>
</evidence>
<comment type="subcellular location">
    <subcellularLocation>
        <location evidence="1">Cell envelope</location>
    </subcellularLocation>
</comment>
<accession>A0A5A5TCU6</accession>
<reference evidence="8 9" key="1">
    <citation type="submission" date="2019-01" db="EMBL/GenBank/DDBJ databases">
        <title>Draft genome sequence of Dictyobacter sp. Uno17.</title>
        <authorList>
            <person name="Wang C.M."/>
            <person name="Zheng Y."/>
            <person name="Sakai Y."/>
            <person name="Abe K."/>
            <person name="Yokota A."/>
            <person name="Yabe S."/>
        </authorList>
    </citation>
    <scope>NUCLEOTIDE SEQUENCE [LARGE SCALE GENOMIC DNA]</scope>
    <source>
        <strain evidence="8 9">Uno17</strain>
    </source>
</reference>
<name>A0A5A5TCU6_9CHLR</name>
<evidence type="ECO:0000256" key="2">
    <source>
        <dbReference type="ARBA" id="ARBA00022723"/>
    </source>
</evidence>
<evidence type="ECO:0000256" key="4">
    <source>
        <dbReference type="ARBA" id="ARBA00023008"/>
    </source>
</evidence>
<feature type="transmembrane region" description="Helical" evidence="5">
    <location>
        <begin position="366"/>
        <end position="387"/>
    </location>
</feature>
<dbReference type="InterPro" id="IPR007348">
    <property type="entry name" value="CopC_dom"/>
</dbReference>
<dbReference type="Pfam" id="PF13115">
    <property type="entry name" value="YtkA"/>
    <property type="match status" value="1"/>
</dbReference>
<evidence type="ECO:0000259" key="6">
    <source>
        <dbReference type="Pfam" id="PF04234"/>
    </source>
</evidence>
<keyword evidence="9" id="KW-1185">Reference proteome</keyword>
<dbReference type="GO" id="GO:0030313">
    <property type="term" value="C:cell envelope"/>
    <property type="evidence" value="ECO:0007669"/>
    <property type="project" value="UniProtKB-SubCell"/>
</dbReference>
<feature type="transmembrane region" description="Helical" evidence="5">
    <location>
        <begin position="216"/>
        <end position="236"/>
    </location>
</feature>
<protein>
    <submittedName>
        <fullName evidence="8">Copper resistance protein</fullName>
    </submittedName>
</protein>
<dbReference type="PANTHER" id="PTHR34820">
    <property type="entry name" value="INNER MEMBRANE PROTEIN YEBZ"/>
    <property type="match status" value="1"/>
</dbReference>
<evidence type="ECO:0000256" key="3">
    <source>
        <dbReference type="ARBA" id="ARBA00022729"/>
    </source>
</evidence>
<dbReference type="Pfam" id="PF04234">
    <property type="entry name" value="CopC"/>
    <property type="match status" value="1"/>
</dbReference>
<evidence type="ECO:0000313" key="8">
    <source>
        <dbReference type="EMBL" id="GCF09341.1"/>
    </source>
</evidence>
<evidence type="ECO:0000313" key="9">
    <source>
        <dbReference type="Proteomes" id="UP000322530"/>
    </source>
</evidence>
<feature type="transmembrane region" description="Helical" evidence="5">
    <location>
        <begin position="447"/>
        <end position="468"/>
    </location>
</feature>
<evidence type="ECO:0000256" key="1">
    <source>
        <dbReference type="ARBA" id="ARBA00004196"/>
    </source>
</evidence>
<proteinExistence type="predicted"/>
<keyword evidence="2" id="KW-0479">Metal-binding</keyword>
<dbReference type="InterPro" id="IPR014755">
    <property type="entry name" value="Cu-Rt/internalin_Ig-like"/>
</dbReference>
<dbReference type="InterPro" id="IPR032693">
    <property type="entry name" value="YtkA-like_dom"/>
</dbReference>
<keyword evidence="3" id="KW-0732">Signal</keyword>
<dbReference type="InterPro" id="IPR014756">
    <property type="entry name" value="Ig_E-set"/>
</dbReference>
<dbReference type="GO" id="GO:0042597">
    <property type="term" value="C:periplasmic space"/>
    <property type="evidence" value="ECO:0007669"/>
    <property type="project" value="InterPro"/>
</dbReference>
<evidence type="ECO:0000259" key="7">
    <source>
        <dbReference type="Pfam" id="PF13115"/>
    </source>
</evidence>
<comment type="caution">
    <text evidence="8">The sequence shown here is derived from an EMBL/GenBank/DDBJ whole genome shotgun (WGS) entry which is preliminary data.</text>
</comment>
<feature type="transmembrane region" description="Helical" evidence="5">
    <location>
        <begin position="256"/>
        <end position="276"/>
    </location>
</feature>
<dbReference type="SUPFAM" id="SSF81296">
    <property type="entry name" value="E set domains"/>
    <property type="match status" value="1"/>
</dbReference>
<dbReference type="GO" id="GO:0005507">
    <property type="term" value="F:copper ion binding"/>
    <property type="evidence" value="ECO:0007669"/>
    <property type="project" value="InterPro"/>
</dbReference>
<keyword evidence="5" id="KW-0472">Membrane</keyword>
<organism evidence="8 9">
    <name type="scientific">Dictyobacter arantiisoli</name>
    <dbReference type="NCBI Taxonomy" id="2014874"/>
    <lineage>
        <taxon>Bacteria</taxon>
        <taxon>Bacillati</taxon>
        <taxon>Chloroflexota</taxon>
        <taxon>Ktedonobacteria</taxon>
        <taxon>Ktedonobacterales</taxon>
        <taxon>Dictyobacteraceae</taxon>
        <taxon>Dictyobacter</taxon>
    </lineage>
</organism>
<keyword evidence="5" id="KW-0812">Transmembrane</keyword>
<dbReference type="OrthoDB" id="139226at2"/>
<dbReference type="Gene3D" id="2.60.40.1220">
    <property type="match status" value="1"/>
</dbReference>
<gene>
    <name evidence="8" type="ORF">KDI_29050</name>
</gene>
<feature type="transmembrane region" description="Helical" evidence="5">
    <location>
        <begin position="171"/>
        <end position="195"/>
    </location>
</feature>
<dbReference type="GO" id="GO:0006825">
    <property type="term" value="P:copper ion transport"/>
    <property type="evidence" value="ECO:0007669"/>
    <property type="project" value="InterPro"/>
</dbReference>
<keyword evidence="4" id="KW-0186">Copper</keyword>
<feature type="transmembrane region" description="Helical" evidence="5">
    <location>
        <begin position="408"/>
        <end position="427"/>
    </location>
</feature>
<keyword evidence="5" id="KW-1133">Transmembrane helix</keyword>
<dbReference type="InterPro" id="IPR032694">
    <property type="entry name" value="CopC/D"/>
</dbReference>
<dbReference type="EMBL" id="BIXY01000041">
    <property type="protein sequence ID" value="GCF09341.1"/>
    <property type="molecule type" value="Genomic_DNA"/>
</dbReference>
<feature type="domain" description="YtkA-like" evidence="7">
    <location>
        <begin position="555"/>
        <end position="639"/>
    </location>
</feature>
<dbReference type="GO" id="GO:0005886">
    <property type="term" value="C:plasma membrane"/>
    <property type="evidence" value="ECO:0007669"/>
    <property type="project" value="TreeGrafter"/>
</dbReference>
<sequence length="659" mass="72189">MQQRRLLVLPIALLLSFLAYFTISAIQPLPAAQAHAFVIGSDPVDGSTIGKVPSQVSIFFNAPISAMSHAHIYSIQNGNLVEVTASYSAISPSNSRELITSLKTPATQPEGSYEVLWTAIANNDGNTSYGIIGFDVGYSGTGASGVATLGPSSSNNLNGIHKLDTTALLSIAWELLASAALTFWIGILVVEQLLLSAGRGSGIFPQVRKHSHIIEWLCLSILLCGECIAIILRMVRFAQATPGQSLGQLLHIIPDTTYGIIWFLRILLIITAMVFLRLTPHNKDVVPVSEPEPMTNFERLTTQELKINNHRRTRQLIETPLPEPATPRRHTAIWMALIGLIILTYVLTSSVISVLNPPISAIVFDWFYLAAQGVWLGGFAYLAYLLLPLLTGVELEYNTETLTSLLRRLTPLLMVGLGIQIVSELFISEASMHRWQDFINDPYGRTLLVQIVATLLAVGLSMYSLCVLRPRLTHQALLLPVVKADLPARRTRQSRLSSTGRQLKISTKLLTVCGAIMLLCLALQSFYTPPINFPNINYSNVQTSPKNNVITAQTQQMGDLTVTVQVMPGRVGYDHTVIVIINNNKGQPVTDAQVTLTTNMQLMDMGTTHASINGGNPVYITTFAKKDAFSMAGLWQIKVGIQRPKQSLLEETYNIVLTA</sequence>
<dbReference type="GO" id="GO:0046688">
    <property type="term" value="P:response to copper ion"/>
    <property type="evidence" value="ECO:0007669"/>
    <property type="project" value="InterPro"/>
</dbReference>
<feature type="transmembrane region" description="Helical" evidence="5">
    <location>
        <begin position="509"/>
        <end position="527"/>
    </location>
</feature>
<dbReference type="PANTHER" id="PTHR34820:SF4">
    <property type="entry name" value="INNER MEMBRANE PROTEIN YEBZ"/>
    <property type="match status" value="1"/>
</dbReference>
<dbReference type="AlphaFoldDB" id="A0A5A5TCU6"/>
<dbReference type="Proteomes" id="UP000322530">
    <property type="component" value="Unassembled WGS sequence"/>
</dbReference>
<dbReference type="RefSeq" id="WP_149402283.1">
    <property type="nucleotide sequence ID" value="NZ_BIXY01000041.1"/>
</dbReference>
<feature type="domain" description="CopC" evidence="6">
    <location>
        <begin position="35"/>
        <end position="136"/>
    </location>
</feature>
<feature type="transmembrane region" description="Helical" evidence="5">
    <location>
        <begin position="332"/>
        <end position="354"/>
    </location>
</feature>